<dbReference type="GeneID" id="112466255"/>
<evidence type="ECO:0000313" key="1">
    <source>
        <dbReference type="Proteomes" id="UP000504618"/>
    </source>
</evidence>
<keyword evidence="1" id="KW-1185">Reference proteome</keyword>
<dbReference type="RefSeq" id="XP_024890029.1">
    <property type="nucleotide sequence ID" value="XM_025034261.1"/>
</dbReference>
<proteinExistence type="predicted"/>
<organism evidence="1 2">
    <name type="scientific">Temnothorax curvispinosus</name>
    <dbReference type="NCBI Taxonomy" id="300111"/>
    <lineage>
        <taxon>Eukaryota</taxon>
        <taxon>Metazoa</taxon>
        <taxon>Ecdysozoa</taxon>
        <taxon>Arthropoda</taxon>
        <taxon>Hexapoda</taxon>
        <taxon>Insecta</taxon>
        <taxon>Pterygota</taxon>
        <taxon>Neoptera</taxon>
        <taxon>Endopterygota</taxon>
        <taxon>Hymenoptera</taxon>
        <taxon>Apocrita</taxon>
        <taxon>Aculeata</taxon>
        <taxon>Formicoidea</taxon>
        <taxon>Formicidae</taxon>
        <taxon>Myrmicinae</taxon>
        <taxon>Temnothorax</taxon>
    </lineage>
</organism>
<name>A0A6J1R4U3_9HYME</name>
<sequence length="109" mass="12524">MGEAFLNCSTSSTFRINIALKLSARSRRDNKGHTAGSNYSNRLPVFHEAEKQISQFVAIKKKKKTEAIRLCQLYMSIKNILLCIKYFESVHNPYRSWAMAVKETLSFNC</sequence>
<gene>
    <name evidence="2" type="primary">LOC112466255</name>
</gene>
<evidence type="ECO:0000313" key="2">
    <source>
        <dbReference type="RefSeq" id="XP_024890029.1"/>
    </source>
</evidence>
<reference evidence="2" key="1">
    <citation type="submission" date="2025-08" db="UniProtKB">
        <authorList>
            <consortium name="RefSeq"/>
        </authorList>
    </citation>
    <scope>IDENTIFICATION</scope>
    <source>
        <tissue evidence="2">Whole body</tissue>
    </source>
</reference>
<dbReference type="AlphaFoldDB" id="A0A6J1R4U3"/>
<protein>
    <submittedName>
        <fullName evidence="2">Uncharacterized protein LOC112466255</fullName>
    </submittedName>
</protein>
<dbReference type="Proteomes" id="UP000504618">
    <property type="component" value="Unplaced"/>
</dbReference>
<accession>A0A6J1R4U3</accession>